<name>A0A6P3XNX0_DINQU</name>
<dbReference type="OrthoDB" id="6597368at2759"/>
<comment type="subcellular location">
    <subcellularLocation>
        <location evidence="1">Cell membrane</location>
        <topology evidence="1">Multi-pass membrane protein</topology>
    </subcellularLocation>
</comment>
<keyword evidence="10" id="KW-1185">Reference proteome</keyword>
<evidence type="ECO:0000256" key="8">
    <source>
        <dbReference type="ARBA" id="ARBA00023170"/>
    </source>
</evidence>
<organism evidence="10 11">
    <name type="scientific">Dinoponera quadriceps</name>
    <name type="common">South American ant</name>
    <dbReference type="NCBI Taxonomy" id="609295"/>
    <lineage>
        <taxon>Eukaryota</taxon>
        <taxon>Metazoa</taxon>
        <taxon>Ecdysozoa</taxon>
        <taxon>Arthropoda</taxon>
        <taxon>Hexapoda</taxon>
        <taxon>Insecta</taxon>
        <taxon>Pterygota</taxon>
        <taxon>Neoptera</taxon>
        <taxon>Endopterygota</taxon>
        <taxon>Hymenoptera</taxon>
        <taxon>Apocrita</taxon>
        <taxon>Aculeata</taxon>
        <taxon>Formicoidea</taxon>
        <taxon>Formicidae</taxon>
        <taxon>Ponerinae</taxon>
        <taxon>Ponerini</taxon>
        <taxon>Dinoponera</taxon>
    </lineage>
</organism>
<dbReference type="InterPro" id="IPR004117">
    <property type="entry name" value="7tm6_olfct_rcpt"/>
</dbReference>
<dbReference type="GO" id="GO:0007165">
    <property type="term" value="P:signal transduction"/>
    <property type="evidence" value="ECO:0007669"/>
    <property type="project" value="UniProtKB-KW"/>
</dbReference>
<dbReference type="GO" id="GO:0004984">
    <property type="term" value="F:olfactory receptor activity"/>
    <property type="evidence" value="ECO:0007669"/>
    <property type="project" value="InterPro"/>
</dbReference>
<evidence type="ECO:0000313" key="11">
    <source>
        <dbReference type="RefSeq" id="XP_014480195.1"/>
    </source>
</evidence>
<evidence type="ECO:0000256" key="9">
    <source>
        <dbReference type="ARBA" id="ARBA00023224"/>
    </source>
</evidence>
<dbReference type="GeneID" id="106747311"/>
<dbReference type="Pfam" id="PF02949">
    <property type="entry name" value="7tm_6"/>
    <property type="match status" value="1"/>
</dbReference>
<keyword evidence="9" id="KW-0807">Transducer</keyword>
<protein>
    <submittedName>
        <fullName evidence="11">Odorant receptor 33b-like</fullName>
    </submittedName>
</protein>
<keyword evidence="6" id="KW-1133">Transmembrane helix</keyword>
<evidence type="ECO:0000256" key="5">
    <source>
        <dbReference type="ARBA" id="ARBA00022725"/>
    </source>
</evidence>
<evidence type="ECO:0000313" key="10">
    <source>
        <dbReference type="Proteomes" id="UP000515204"/>
    </source>
</evidence>
<keyword evidence="3" id="KW-0716">Sensory transduction</keyword>
<evidence type="ECO:0000256" key="4">
    <source>
        <dbReference type="ARBA" id="ARBA00022692"/>
    </source>
</evidence>
<dbReference type="GO" id="GO:0005549">
    <property type="term" value="F:odorant binding"/>
    <property type="evidence" value="ECO:0007669"/>
    <property type="project" value="InterPro"/>
</dbReference>
<gene>
    <name evidence="11" type="primary">LOC106747311</name>
</gene>
<dbReference type="GO" id="GO:0005886">
    <property type="term" value="C:plasma membrane"/>
    <property type="evidence" value="ECO:0007669"/>
    <property type="project" value="UniProtKB-SubCell"/>
</dbReference>
<keyword evidence="4" id="KW-0812">Transmembrane</keyword>
<accession>A0A6P3XNX0</accession>
<keyword evidence="7" id="KW-0472">Membrane</keyword>
<evidence type="ECO:0000256" key="2">
    <source>
        <dbReference type="ARBA" id="ARBA00022475"/>
    </source>
</evidence>
<keyword evidence="8" id="KW-0675">Receptor</keyword>
<dbReference type="AlphaFoldDB" id="A0A6P3XNX0"/>
<dbReference type="RefSeq" id="XP_014480195.1">
    <property type="nucleotide sequence ID" value="XM_014624709.1"/>
</dbReference>
<evidence type="ECO:0000256" key="1">
    <source>
        <dbReference type="ARBA" id="ARBA00004651"/>
    </source>
</evidence>
<dbReference type="PANTHER" id="PTHR21137">
    <property type="entry name" value="ODORANT RECEPTOR"/>
    <property type="match status" value="1"/>
</dbReference>
<proteinExistence type="predicted"/>
<keyword evidence="5" id="KW-0552">Olfaction</keyword>
<evidence type="ECO:0000256" key="3">
    <source>
        <dbReference type="ARBA" id="ARBA00022606"/>
    </source>
</evidence>
<sequence>MLFEILLYCWYGNELDLKMKSVAYAIYVSNWMAVSAKQRKSLMLVMLISQRGRILSFYGFSDLILNTFMSILKTSYSAFNLLQ</sequence>
<keyword evidence="2" id="KW-1003">Cell membrane</keyword>
<dbReference type="PANTHER" id="PTHR21137:SF35">
    <property type="entry name" value="ODORANT RECEPTOR 19A-RELATED"/>
    <property type="match status" value="1"/>
</dbReference>
<reference evidence="11" key="1">
    <citation type="submission" date="2025-08" db="UniProtKB">
        <authorList>
            <consortium name="RefSeq"/>
        </authorList>
    </citation>
    <scope>IDENTIFICATION</scope>
</reference>
<evidence type="ECO:0000256" key="6">
    <source>
        <dbReference type="ARBA" id="ARBA00022989"/>
    </source>
</evidence>
<evidence type="ECO:0000256" key="7">
    <source>
        <dbReference type="ARBA" id="ARBA00023136"/>
    </source>
</evidence>
<dbReference type="Proteomes" id="UP000515204">
    <property type="component" value="Unplaced"/>
</dbReference>
<dbReference type="KEGG" id="dqu:106747311"/>